<reference evidence="4 5" key="1">
    <citation type="submission" date="2018-08" db="EMBL/GenBank/DDBJ databases">
        <title>The complete genome sequence of Streptomyces seoulensis, a pioneer strain for nickel superoxide dismutase discovery.</title>
        <authorList>
            <person name="Shin J."/>
            <person name="Lee J.-S."/>
            <person name="Lee E.-J."/>
            <person name="Youn H.-D."/>
        </authorList>
    </citation>
    <scope>NUCLEOTIDE SEQUENCE [LARGE SCALE GENOMIC DNA]</scope>
    <source>
        <strain evidence="4 5">KCTC 9819</strain>
    </source>
</reference>
<evidence type="ECO:0000259" key="3">
    <source>
        <dbReference type="Pfam" id="PF26056"/>
    </source>
</evidence>
<name>A0A4P6TRW4_STRSO</name>
<dbReference type="Proteomes" id="UP000292547">
    <property type="component" value="Chromosome"/>
</dbReference>
<protein>
    <recommendedName>
        <fullName evidence="3">DUF8017 domain-containing protein</fullName>
    </recommendedName>
</protein>
<accession>A0A4P6TRW4</accession>
<feature type="compositionally biased region" description="Basic and acidic residues" evidence="1">
    <location>
        <begin position="192"/>
        <end position="202"/>
    </location>
</feature>
<proteinExistence type="predicted"/>
<evidence type="ECO:0000313" key="5">
    <source>
        <dbReference type="Proteomes" id="UP000292547"/>
    </source>
</evidence>
<organism evidence="4 5">
    <name type="scientific">Streptomyces seoulensis</name>
    <dbReference type="NCBI Taxonomy" id="73044"/>
    <lineage>
        <taxon>Bacteria</taxon>
        <taxon>Bacillati</taxon>
        <taxon>Actinomycetota</taxon>
        <taxon>Actinomycetes</taxon>
        <taxon>Kitasatosporales</taxon>
        <taxon>Streptomycetaceae</taxon>
        <taxon>Streptomyces</taxon>
    </lineage>
</organism>
<keyword evidence="2" id="KW-1133">Transmembrane helix</keyword>
<feature type="compositionally biased region" description="Pro residues" evidence="1">
    <location>
        <begin position="50"/>
        <end position="59"/>
    </location>
</feature>
<feature type="region of interest" description="Disordered" evidence="1">
    <location>
        <begin position="1"/>
        <end position="64"/>
    </location>
</feature>
<dbReference type="AlphaFoldDB" id="A0A4P6TRW4"/>
<feature type="domain" description="DUF8017" evidence="3">
    <location>
        <begin position="130"/>
        <end position="325"/>
    </location>
</feature>
<evidence type="ECO:0000256" key="2">
    <source>
        <dbReference type="SAM" id="Phobius"/>
    </source>
</evidence>
<dbReference type="RefSeq" id="WP_031181946.1">
    <property type="nucleotide sequence ID" value="NZ_CP032229.1"/>
</dbReference>
<keyword evidence="2" id="KW-0812">Transmembrane</keyword>
<keyword evidence="5" id="KW-1185">Reference proteome</keyword>
<feature type="region of interest" description="Disordered" evidence="1">
    <location>
        <begin position="192"/>
        <end position="219"/>
    </location>
</feature>
<dbReference type="OrthoDB" id="3614545at2"/>
<feature type="transmembrane region" description="Helical" evidence="2">
    <location>
        <begin position="68"/>
        <end position="89"/>
    </location>
</feature>
<sequence length="330" mass="35308">MWPGEQPPGGAQNPQDNPYQQPGYQQPNPYQQPGFQQYPQPNPYGQQPQWGPPTQPPHKPGGSKRVKVVAIVSALAVVVTAGVTGYLVLGSKDDGHDEAKGGKKSSQSPTPEPTVSSSASDDNPRGGGAEKPVVAGWKVVVNPKFGTAFDVPPEWQLESTDTSYFMEDHADDDKLITSVSAPAVYKSKWCTDDSDKDGRTEDTSLAVAGTRGESGAKSPEQAAVMRVPWYVYGGYTQPDKKSLTYDKKAKPYTTSSGVKGAYTWARSSGSPQKGKCASDGKAISFAFRNSAQDIVSFDLYGAKGVKEEVDTATIMKILSSVRLHGDPTES</sequence>
<dbReference type="KEGG" id="sseo:D0Z67_03525"/>
<feature type="compositionally biased region" description="Polar residues" evidence="1">
    <location>
        <begin position="104"/>
        <end position="121"/>
    </location>
</feature>
<feature type="region of interest" description="Disordered" evidence="1">
    <location>
        <begin position="91"/>
        <end position="131"/>
    </location>
</feature>
<feature type="compositionally biased region" description="Basic and acidic residues" evidence="1">
    <location>
        <begin position="91"/>
        <end position="101"/>
    </location>
</feature>
<feature type="compositionally biased region" description="Low complexity" evidence="1">
    <location>
        <begin position="12"/>
        <end position="49"/>
    </location>
</feature>
<dbReference type="InterPro" id="IPR058330">
    <property type="entry name" value="DUF8017"/>
</dbReference>
<dbReference type="STRING" id="73044.GCA_000725795_03773"/>
<dbReference type="Pfam" id="PF26056">
    <property type="entry name" value="DUF8017"/>
    <property type="match status" value="1"/>
</dbReference>
<keyword evidence="2" id="KW-0472">Membrane</keyword>
<gene>
    <name evidence="4" type="ORF">D0Z67_03525</name>
</gene>
<dbReference type="GeneID" id="300097997"/>
<dbReference type="SUPFAM" id="SSF81995">
    <property type="entry name" value="beta-sandwich domain of Sec23/24"/>
    <property type="match status" value="1"/>
</dbReference>
<evidence type="ECO:0000256" key="1">
    <source>
        <dbReference type="SAM" id="MobiDB-lite"/>
    </source>
</evidence>
<evidence type="ECO:0000313" key="4">
    <source>
        <dbReference type="EMBL" id="QBJ89467.1"/>
    </source>
</evidence>
<dbReference type="EMBL" id="CP032229">
    <property type="protein sequence ID" value="QBJ89467.1"/>
    <property type="molecule type" value="Genomic_DNA"/>
</dbReference>